<keyword evidence="2" id="KW-0472">Membrane</keyword>
<dbReference type="RefSeq" id="WP_344297217.1">
    <property type="nucleotide sequence ID" value="NZ_BAAANJ010000016.1"/>
</dbReference>
<evidence type="ECO:0000256" key="2">
    <source>
        <dbReference type="SAM" id="Phobius"/>
    </source>
</evidence>
<proteinExistence type="predicted"/>
<organism evidence="3 4">
    <name type="scientific">Agromyces neolithicus</name>
    <dbReference type="NCBI Taxonomy" id="269420"/>
    <lineage>
        <taxon>Bacteria</taxon>
        <taxon>Bacillati</taxon>
        <taxon>Actinomycetota</taxon>
        <taxon>Actinomycetes</taxon>
        <taxon>Micrococcales</taxon>
        <taxon>Microbacteriaceae</taxon>
        <taxon>Agromyces</taxon>
    </lineage>
</organism>
<dbReference type="EMBL" id="BAAANJ010000016">
    <property type="protein sequence ID" value="GAA1818423.1"/>
    <property type="molecule type" value="Genomic_DNA"/>
</dbReference>
<name>A0ABN2MB52_9MICO</name>
<keyword evidence="2" id="KW-1133">Transmembrane helix</keyword>
<sequence>MLRAADVLAALLAVVVRVVRAAFAASPRVAAAPADAERDAGVRFEAGLGASGAGVSDSSALLRVAVADFVAAALAAAVFAAAADFVVRGFAVDFAAVVFEPGFAAVVFDPDFAAADFAPVVFEAAGLAALDFAAAVRGLDDELPACPDGDSRWSDTPMPVPSADSSS</sequence>
<evidence type="ECO:0000256" key="1">
    <source>
        <dbReference type="SAM" id="MobiDB-lite"/>
    </source>
</evidence>
<comment type="caution">
    <text evidence="3">The sequence shown here is derived from an EMBL/GenBank/DDBJ whole genome shotgun (WGS) entry which is preliminary data.</text>
</comment>
<evidence type="ECO:0000313" key="3">
    <source>
        <dbReference type="EMBL" id="GAA1818423.1"/>
    </source>
</evidence>
<feature type="region of interest" description="Disordered" evidence="1">
    <location>
        <begin position="145"/>
        <end position="167"/>
    </location>
</feature>
<accession>A0ABN2MB52</accession>
<reference evidence="3 4" key="1">
    <citation type="journal article" date="2019" name="Int. J. Syst. Evol. Microbiol.">
        <title>The Global Catalogue of Microorganisms (GCM) 10K type strain sequencing project: providing services to taxonomists for standard genome sequencing and annotation.</title>
        <authorList>
            <consortium name="The Broad Institute Genomics Platform"/>
            <consortium name="The Broad Institute Genome Sequencing Center for Infectious Disease"/>
            <person name="Wu L."/>
            <person name="Ma J."/>
        </authorList>
    </citation>
    <scope>NUCLEOTIDE SEQUENCE [LARGE SCALE GENOMIC DNA]</scope>
    <source>
        <strain evidence="3 4">JCM 14322</strain>
    </source>
</reference>
<protein>
    <submittedName>
        <fullName evidence="3">Uncharacterized protein</fullName>
    </submittedName>
</protein>
<gene>
    <name evidence="3" type="ORF">GCM10009749_30850</name>
</gene>
<evidence type="ECO:0000313" key="4">
    <source>
        <dbReference type="Proteomes" id="UP001500002"/>
    </source>
</evidence>
<feature type="transmembrane region" description="Helical" evidence="2">
    <location>
        <begin position="60"/>
        <end position="82"/>
    </location>
</feature>
<dbReference type="Proteomes" id="UP001500002">
    <property type="component" value="Unassembled WGS sequence"/>
</dbReference>
<keyword evidence="4" id="KW-1185">Reference proteome</keyword>
<keyword evidence="2" id="KW-0812">Transmembrane</keyword>